<organism evidence="1">
    <name type="scientific">Capitella teleta</name>
    <name type="common">Polychaete worm</name>
    <dbReference type="NCBI Taxonomy" id="283909"/>
    <lineage>
        <taxon>Eukaryota</taxon>
        <taxon>Metazoa</taxon>
        <taxon>Spiralia</taxon>
        <taxon>Lophotrochozoa</taxon>
        <taxon>Annelida</taxon>
        <taxon>Polychaeta</taxon>
        <taxon>Sedentaria</taxon>
        <taxon>Scolecida</taxon>
        <taxon>Capitellidae</taxon>
        <taxon>Capitella</taxon>
    </lineage>
</organism>
<dbReference type="HOGENOM" id="CLU_1961642_0_0_1"/>
<proteinExistence type="predicted"/>
<gene>
    <name evidence="1" type="ORF">CAPTEDRAFT_199177</name>
</gene>
<accession>R7VDM6</accession>
<evidence type="ECO:0000313" key="1">
    <source>
        <dbReference type="EMBL" id="ELU16714.1"/>
    </source>
</evidence>
<reference evidence="2" key="3">
    <citation type="submission" date="2015-06" db="UniProtKB">
        <authorList>
            <consortium name="EnsemblMetazoa"/>
        </authorList>
    </citation>
    <scope>IDENTIFICATION</scope>
</reference>
<dbReference type="Proteomes" id="UP000014760">
    <property type="component" value="Unassembled WGS sequence"/>
</dbReference>
<evidence type="ECO:0000313" key="2">
    <source>
        <dbReference type="EnsemblMetazoa" id="CapteP199177"/>
    </source>
</evidence>
<dbReference type="AlphaFoldDB" id="R7VDM6"/>
<reference evidence="3" key="1">
    <citation type="submission" date="2012-12" db="EMBL/GenBank/DDBJ databases">
        <authorList>
            <person name="Hellsten U."/>
            <person name="Grimwood J."/>
            <person name="Chapman J.A."/>
            <person name="Shapiro H."/>
            <person name="Aerts A."/>
            <person name="Otillar R.P."/>
            <person name="Terry A.Y."/>
            <person name="Boore J.L."/>
            <person name="Simakov O."/>
            <person name="Marletaz F."/>
            <person name="Cho S.-J."/>
            <person name="Edsinger-Gonzales E."/>
            <person name="Havlak P."/>
            <person name="Kuo D.-H."/>
            <person name="Larsson T."/>
            <person name="Lv J."/>
            <person name="Arendt D."/>
            <person name="Savage R."/>
            <person name="Osoegawa K."/>
            <person name="de Jong P."/>
            <person name="Lindberg D.R."/>
            <person name="Seaver E.C."/>
            <person name="Weisblat D.A."/>
            <person name="Putnam N.H."/>
            <person name="Grigoriev I.V."/>
            <person name="Rokhsar D.S."/>
        </authorList>
    </citation>
    <scope>NUCLEOTIDE SEQUENCE</scope>
    <source>
        <strain evidence="3">I ESC-2004</strain>
    </source>
</reference>
<dbReference type="EMBL" id="KB292985">
    <property type="protein sequence ID" value="ELU16714.1"/>
    <property type="molecule type" value="Genomic_DNA"/>
</dbReference>
<dbReference type="PROSITE" id="PS51257">
    <property type="entry name" value="PROKAR_LIPOPROTEIN"/>
    <property type="match status" value="1"/>
</dbReference>
<evidence type="ECO:0000313" key="3">
    <source>
        <dbReference type="Proteomes" id="UP000014760"/>
    </source>
</evidence>
<sequence length="128" mass="14510">MSRLASPPPSSSSLSFWIIGCGVMSEMKLNDNNYVIQPCEAVVMQWSSDYECPEPHPAYRSDNYVFELWLLFDQVCVASIIVVFEQTLICSTLKGNLLKFRCAFVRDGDEKRGSANQSETETRTQKNN</sequence>
<dbReference type="EMBL" id="AMQN01004239">
    <property type="status" value="NOT_ANNOTATED_CDS"/>
    <property type="molecule type" value="Genomic_DNA"/>
</dbReference>
<protein>
    <submittedName>
        <fullName evidence="1 2">Uncharacterized protein</fullName>
    </submittedName>
</protein>
<dbReference type="EnsemblMetazoa" id="CapteT199177">
    <property type="protein sequence ID" value="CapteP199177"/>
    <property type="gene ID" value="CapteG199177"/>
</dbReference>
<keyword evidence="3" id="KW-1185">Reference proteome</keyword>
<reference evidence="1 3" key="2">
    <citation type="journal article" date="2013" name="Nature">
        <title>Insights into bilaterian evolution from three spiralian genomes.</title>
        <authorList>
            <person name="Simakov O."/>
            <person name="Marletaz F."/>
            <person name="Cho S.J."/>
            <person name="Edsinger-Gonzales E."/>
            <person name="Havlak P."/>
            <person name="Hellsten U."/>
            <person name="Kuo D.H."/>
            <person name="Larsson T."/>
            <person name="Lv J."/>
            <person name="Arendt D."/>
            <person name="Savage R."/>
            <person name="Osoegawa K."/>
            <person name="de Jong P."/>
            <person name="Grimwood J."/>
            <person name="Chapman J.A."/>
            <person name="Shapiro H."/>
            <person name="Aerts A."/>
            <person name="Otillar R.P."/>
            <person name="Terry A.Y."/>
            <person name="Boore J.L."/>
            <person name="Grigoriev I.V."/>
            <person name="Lindberg D.R."/>
            <person name="Seaver E.C."/>
            <person name="Weisblat D.A."/>
            <person name="Putnam N.H."/>
            <person name="Rokhsar D.S."/>
        </authorList>
    </citation>
    <scope>NUCLEOTIDE SEQUENCE</scope>
    <source>
        <strain evidence="1 3">I ESC-2004</strain>
    </source>
</reference>
<name>R7VDM6_CAPTE</name>